<dbReference type="EMBL" id="NIRI02000077">
    <property type="protein sequence ID" value="KAG5441481.1"/>
    <property type="molecule type" value="Genomic_DNA"/>
</dbReference>
<protein>
    <submittedName>
        <fullName evidence="2">UPF0415 protein C7orf25</fullName>
    </submittedName>
</protein>
<evidence type="ECO:0000313" key="2">
    <source>
        <dbReference type="EMBL" id="KAG5441481.1"/>
    </source>
</evidence>
<proteinExistence type="predicted"/>
<accession>A0A8T1LYC1</accession>
<name>A0A8T1LYC1_CLOSI</name>
<organism evidence="2 3">
    <name type="scientific">Clonorchis sinensis</name>
    <name type="common">Chinese liver fluke</name>
    <dbReference type="NCBI Taxonomy" id="79923"/>
    <lineage>
        <taxon>Eukaryota</taxon>
        <taxon>Metazoa</taxon>
        <taxon>Spiralia</taxon>
        <taxon>Lophotrochozoa</taxon>
        <taxon>Platyhelminthes</taxon>
        <taxon>Trematoda</taxon>
        <taxon>Digenea</taxon>
        <taxon>Opisthorchiida</taxon>
        <taxon>Opisthorchiata</taxon>
        <taxon>Opisthorchiidae</taxon>
        <taxon>Clonorchis</taxon>
    </lineage>
</organism>
<dbReference type="Proteomes" id="UP000286415">
    <property type="component" value="Unassembled WGS sequence"/>
</dbReference>
<reference evidence="2 3" key="2">
    <citation type="journal article" date="2021" name="Genomics">
        <title>High-quality reference genome for Clonorchis sinensis.</title>
        <authorList>
            <person name="Young N.D."/>
            <person name="Stroehlein A.J."/>
            <person name="Kinkar L."/>
            <person name="Wang T."/>
            <person name="Sohn W.M."/>
            <person name="Chang B.C.H."/>
            <person name="Kaur P."/>
            <person name="Weisz D."/>
            <person name="Dudchenko O."/>
            <person name="Aiden E.L."/>
            <person name="Korhonen P.K."/>
            <person name="Gasser R.B."/>
        </authorList>
    </citation>
    <scope>NUCLEOTIDE SEQUENCE [LARGE SCALE GENOMIC DNA]</scope>
    <source>
        <strain evidence="2">Cs-k2</strain>
    </source>
</reference>
<dbReference type="OrthoDB" id="441890at2759"/>
<gene>
    <name evidence="2" type="ORF">CSKR_109811</name>
</gene>
<dbReference type="PANTHER" id="PTHR13379:SF0">
    <property type="entry name" value="UPF0415 PROTEIN C7ORF25"/>
    <property type="match status" value="1"/>
</dbReference>
<reference evidence="2 3" key="1">
    <citation type="journal article" date="2018" name="Biotechnol. Adv.">
        <title>Improved genomic resources and new bioinformatic workflow for the carcinogenic parasite Clonorchis sinensis: Biotechnological implications.</title>
        <authorList>
            <person name="Wang D."/>
            <person name="Korhonen P.K."/>
            <person name="Gasser R.B."/>
            <person name="Young N.D."/>
        </authorList>
    </citation>
    <scope>NUCLEOTIDE SEQUENCE [LARGE SCALE GENOMIC DNA]</scope>
    <source>
        <strain evidence="2">Cs-k2</strain>
    </source>
</reference>
<comment type="caution">
    <text evidence="2">The sequence shown here is derived from an EMBL/GenBank/DDBJ whole genome shotgun (WGS) entry which is preliminary data.</text>
</comment>
<dbReference type="PANTHER" id="PTHR13379">
    <property type="entry name" value="UNCHARACTERIZED DUF1308"/>
    <property type="match status" value="1"/>
</dbReference>
<evidence type="ECO:0000313" key="3">
    <source>
        <dbReference type="Proteomes" id="UP000286415"/>
    </source>
</evidence>
<feature type="domain" description="DUF1308" evidence="1">
    <location>
        <begin position="423"/>
        <end position="550"/>
    </location>
</feature>
<dbReference type="InterPro" id="IPR010733">
    <property type="entry name" value="DUF1308"/>
</dbReference>
<dbReference type="AlphaFoldDB" id="A0A8T1LYC1"/>
<dbReference type="Pfam" id="PF07000">
    <property type="entry name" value="DUF1308"/>
    <property type="match status" value="1"/>
</dbReference>
<evidence type="ECO:0000259" key="1">
    <source>
        <dbReference type="Pfam" id="PF07000"/>
    </source>
</evidence>
<keyword evidence="3" id="KW-1185">Reference proteome</keyword>
<sequence length="566" mass="63009">MAGIPSVSVVDELEELLDEIDTCVPNVPGKNRLLRGCRKELNAFQQLPRDQVEKMTVCSNLPYFKAITRLARSYADRLVGLLCRFRMPPSDAISHARDASKYVSHQPLAHCPFSTAGSFGKPGSVSVDLICIQKRMNKNSVLRSTTTPDYWAPSLWIKAVTRDATRLNSAWRGDATQGATCLYRQTEELVSTAAWYQRGQPADWIQVLVHWLPSKNQDISHLDCDLVESLTRVLRVPILMHTEPWYPETQLASLAPTISLAHSAPLSVRKYLIAATHFRRQMCTKLLDLDCATTDDRAVLVKRFTSVLNYVQTDADSEMVLNEYEEEKDPVVRTPLDAVLRRACVVPFGGLTPEQTETLPRINLDVSALIAMVSELSQFMPKEALSSVTNDSQSILRFLASSERREQMLHQPRFASSTFDWLIEAESEQPVLLTVDDYLKDSLVLVCRTAVNTFLNILATVAGPAEWTRGIRLLTHLVIVPDLVSSSKAPSASSPDVKLNNRQKSRLIMDVGNAFGALTVTSNSAFLRSLRNEGLKYSALLLPARALTESAARIDLSAEPRDDTIS</sequence>